<accession>A0A9N9MZ74</accession>
<organism evidence="1 2">
    <name type="scientific">Diatraea saccharalis</name>
    <name type="common">sugarcane borer</name>
    <dbReference type="NCBI Taxonomy" id="40085"/>
    <lineage>
        <taxon>Eukaryota</taxon>
        <taxon>Metazoa</taxon>
        <taxon>Ecdysozoa</taxon>
        <taxon>Arthropoda</taxon>
        <taxon>Hexapoda</taxon>
        <taxon>Insecta</taxon>
        <taxon>Pterygota</taxon>
        <taxon>Neoptera</taxon>
        <taxon>Endopterygota</taxon>
        <taxon>Lepidoptera</taxon>
        <taxon>Glossata</taxon>
        <taxon>Ditrysia</taxon>
        <taxon>Pyraloidea</taxon>
        <taxon>Crambidae</taxon>
        <taxon>Crambinae</taxon>
        <taxon>Diatraea</taxon>
    </lineage>
</organism>
<dbReference type="Proteomes" id="UP001153714">
    <property type="component" value="Chromosome 1"/>
</dbReference>
<name>A0A9N9MZ74_9NEOP</name>
<reference evidence="1" key="1">
    <citation type="submission" date="2021-12" db="EMBL/GenBank/DDBJ databases">
        <authorList>
            <person name="King R."/>
        </authorList>
    </citation>
    <scope>NUCLEOTIDE SEQUENCE</scope>
</reference>
<keyword evidence="2" id="KW-1185">Reference proteome</keyword>
<reference evidence="1" key="2">
    <citation type="submission" date="2022-10" db="EMBL/GenBank/DDBJ databases">
        <authorList>
            <consortium name="ENA_rothamsted_submissions"/>
            <consortium name="culmorum"/>
            <person name="King R."/>
        </authorList>
    </citation>
    <scope>NUCLEOTIDE SEQUENCE</scope>
</reference>
<evidence type="ECO:0000313" key="2">
    <source>
        <dbReference type="Proteomes" id="UP001153714"/>
    </source>
</evidence>
<evidence type="ECO:0000313" key="1">
    <source>
        <dbReference type="EMBL" id="CAG9781931.1"/>
    </source>
</evidence>
<gene>
    <name evidence="1" type="ORF">DIATSA_LOCUS233</name>
</gene>
<dbReference type="EMBL" id="OU893332">
    <property type="protein sequence ID" value="CAG9781931.1"/>
    <property type="molecule type" value="Genomic_DNA"/>
</dbReference>
<sequence length="100" mass="11862">MKQRQDSDLSCFIRHIAYHFGNCLGILSIHQWRFQTFPLRRVFELMPFLVRFIYTGRVEDEVDLKRMLKIVACGVCDTLRYLKDLPQQTPKKGLYAPDQP</sequence>
<protein>
    <submittedName>
        <fullName evidence="1">Uncharacterized protein</fullName>
    </submittedName>
</protein>
<dbReference type="AlphaFoldDB" id="A0A9N9MZ74"/>
<proteinExistence type="predicted"/>
<dbReference type="OrthoDB" id="9974792at2759"/>